<protein>
    <submittedName>
        <fullName evidence="1">Uncharacterized protein</fullName>
    </submittedName>
</protein>
<dbReference type="Proteomes" id="UP000177622">
    <property type="component" value="Unassembled WGS sequence"/>
</dbReference>
<gene>
    <name evidence="1" type="ORF">PENARI_c004G00773</name>
</gene>
<comment type="caution">
    <text evidence="1">The sequence shown here is derived from an EMBL/GenBank/DDBJ whole genome shotgun (WGS) entry which is preliminary data.</text>
</comment>
<organism evidence="1 2">
    <name type="scientific">Penicillium arizonense</name>
    <dbReference type="NCBI Taxonomy" id="1835702"/>
    <lineage>
        <taxon>Eukaryota</taxon>
        <taxon>Fungi</taxon>
        <taxon>Dikarya</taxon>
        <taxon>Ascomycota</taxon>
        <taxon>Pezizomycotina</taxon>
        <taxon>Eurotiomycetes</taxon>
        <taxon>Eurotiomycetidae</taxon>
        <taxon>Eurotiales</taxon>
        <taxon>Aspergillaceae</taxon>
        <taxon>Penicillium</taxon>
    </lineage>
</organism>
<reference evidence="1 2" key="1">
    <citation type="journal article" date="2016" name="Sci. Rep.">
        <title>Penicillium arizonense, a new, genome sequenced fungal species, reveals a high chemical diversity in secreted metabolites.</title>
        <authorList>
            <person name="Grijseels S."/>
            <person name="Nielsen J.C."/>
            <person name="Randelovic M."/>
            <person name="Nielsen J."/>
            <person name="Nielsen K.F."/>
            <person name="Workman M."/>
            <person name="Frisvad J.C."/>
        </authorList>
    </citation>
    <scope>NUCLEOTIDE SEQUENCE [LARGE SCALE GENOMIC DNA]</scope>
    <source>
        <strain evidence="1 2">CBS 141311</strain>
    </source>
</reference>
<dbReference type="AlphaFoldDB" id="A0A1F5LRC6"/>
<dbReference type="Pfam" id="PF12311">
    <property type="entry name" value="DUF3632"/>
    <property type="match status" value="1"/>
</dbReference>
<dbReference type="EMBL" id="LXJU01000004">
    <property type="protein sequence ID" value="OGE55677.1"/>
    <property type="molecule type" value="Genomic_DNA"/>
</dbReference>
<sequence>MSTATDDMHAAEYTVLRDLFSDNISTHNAAESLATIQLSNTTEPESNISSLWSFIIKCAYEFPEHQTKLVDTLVQLSKLPDAKLANGDPILLHDMRVWKDLPMLGWQFRDEWNASIPDGPPDQRASAISQMINRDKFTALLMTTKEPVFNYSWFALITFRDALEAPADQEPGQLDGLIPAAATWIQVLGADIYGWNEDFGRRGRGGSLWNGKDGFCVERWQLWRERFGAMVKREELDDGARRAAVDAEQMMQKIESQSQS</sequence>
<dbReference type="GeneID" id="34573636"/>
<evidence type="ECO:0000313" key="1">
    <source>
        <dbReference type="EMBL" id="OGE55677.1"/>
    </source>
</evidence>
<proteinExistence type="predicted"/>
<dbReference type="RefSeq" id="XP_022491106.1">
    <property type="nucleotide sequence ID" value="XM_022628902.1"/>
</dbReference>
<dbReference type="OrthoDB" id="3350591at2759"/>
<dbReference type="InterPro" id="IPR022085">
    <property type="entry name" value="OpdG"/>
</dbReference>
<dbReference type="PANTHER" id="PTHR38797">
    <property type="entry name" value="NUCLEAR PORE COMPLEX PROTEIN NUP85-RELATED"/>
    <property type="match status" value="1"/>
</dbReference>
<keyword evidence="2" id="KW-1185">Reference proteome</keyword>
<accession>A0A1F5LRC6</accession>
<dbReference type="InterPro" id="IPR053204">
    <property type="entry name" value="Oxopyrrolidines_Biosynth-assoc"/>
</dbReference>
<name>A0A1F5LRC6_PENAI</name>
<evidence type="ECO:0000313" key="2">
    <source>
        <dbReference type="Proteomes" id="UP000177622"/>
    </source>
</evidence>
<dbReference type="PANTHER" id="PTHR38797:SF4">
    <property type="entry name" value="NUCLEAR PORE COMPLEX PROTEIN NUP85"/>
    <property type="match status" value="1"/>
</dbReference>